<reference evidence="1 2" key="1">
    <citation type="submission" date="2023-01" db="EMBL/GenBank/DDBJ databases">
        <authorList>
            <person name="Whitehead M."/>
        </authorList>
    </citation>
    <scope>NUCLEOTIDE SEQUENCE [LARGE SCALE GENOMIC DNA]</scope>
</reference>
<protein>
    <submittedName>
        <fullName evidence="1">Uncharacterized protein</fullName>
    </submittedName>
</protein>
<keyword evidence="2" id="KW-1185">Reference proteome</keyword>
<evidence type="ECO:0000313" key="2">
    <source>
        <dbReference type="Proteomes" id="UP001160148"/>
    </source>
</evidence>
<dbReference type="Proteomes" id="UP001160148">
    <property type="component" value="Unassembled WGS sequence"/>
</dbReference>
<organism evidence="1 2">
    <name type="scientific">Macrosiphum euphorbiae</name>
    <name type="common">potato aphid</name>
    <dbReference type="NCBI Taxonomy" id="13131"/>
    <lineage>
        <taxon>Eukaryota</taxon>
        <taxon>Metazoa</taxon>
        <taxon>Ecdysozoa</taxon>
        <taxon>Arthropoda</taxon>
        <taxon>Hexapoda</taxon>
        <taxon>Insecta</taxon>
        <taxon>Pterygota</taxon>
        <taxon>Neoptera</taxon>
        <taxon>Paraneoptera</taxon>
        <taxon>Hemiptera</taxon>
        <taxon>Sternorrhyncha</taxon>
        <taxon>Aphidomorpha</taxon>
        <taxon>Aphidoidea</taxon>
        <taxon>Aphididae</taxon>
        <taxon>Macrosiphini</taxon>
        <taxon>Macrosiphum</taxon>
    </lineage>
</organism>
<sequence>MWLSSTSGMSDLRGHGRENDYENQLVVAYNLGNDRFSGDVVREPRIVGFNIGNDRLTVTISWGKGGWNDAR</sequence>
<dbReference type="AlphaFoldDB" id="A0AAV0XSP2"/>
<gene>
    <name evidence="1" type="ORF">MEUPH1_LOCUS24484</name>
</gene>
<comment type="caution">
    <text evidence="1">The sequence shown here is derived from an EMBL/GenBank/DDBJ whole genome shotgun (WGS) entry which is preliminary data.</text>
</comment>
<evidence type="ECO:0000313" key="1">
    <source>
        <dbReference type="EMBL" id="CAI6370356.1"/>
    </source>
</evidence>
<accession>A0AAV0XSP2</accession>
<proteinExistence type="predicted"/>
<name>A0AAV0XSP2_9HEMI</name>
<dbReference type="EMBL" id="CARXXK010000339">
    <property type="protein sequence ID" value="CAI6370356.1"/>
    <property type="molecule type" value="Genomic_DNA"/>
</dbReference>